<keyword evidence="1" id="KW-0732">Signal</keyword>
<reference evidence="2 3" key="1">
    <citation type="submission" date="2019-08" db="EMBL/GenBank/DDBJ databases">
        <title>Whole genome sequencing of chitin degrading bacteria Chitinophaga pinensis YS16.</title>
        <authorList>
            <person name="Singh R.P."/>
            <person name="Manchanda G."/>
            <person name="Maurya I.K."/>
            <person name="Joshi N.K."/>
            <person name="Srivastava A.K."/>
        </authorList>
    </citation>
    <scope>NUCLEOTIDE SEQUENCE [LARGE SCALE GENOMIC DNA]</scope>
    <source>
        <strain evidence="2 3">YS-16</strain>
    </source>
</reference>
<organism evidence="2 3">
    <name type="scientific">Chitinophaga pinensis</name>
    <dbReference type="NCBI Taxonomy" id="79329"/>
    <lineage>
        <taxon>Bacteria</taxon>
        <taxon>Pseudomonadati</taxon>
        <taxon>Bacteroidota</taxon>
        <taxon>Chitinophagia</taxon>
        <taxon>Chitinophagales</taxon>
        <taxon>Chitinophagaceae</taxon>
        <taxon>Chitinophaga</taxon>
    </lineage>
</organism>
<feature type="chain" id="PRO_5022910136" evidence="1">
    <location>
        <begin position="21"/>
        <end position="415"/>
    </location>
</feature>
<dbReference type="SUPFAM" id="SSF53649">
    <property type="entry name" value="Alkaline phosphatase-like"/>
    <property type="match status" value="1"/>
</dbReference>
<dbReference type="Gene3D" id="3.40.720.10">
    <property type="entry name" value="Alkaline Phosphatase, subunit A"/>
    <property type="match status" value="1"/>
</dbReference>
<accession>A0A5C6LRK2</accession>
<dbReference type="InterPro" id="IPR002591">
    <property type="entry name" value="Phosphodiest/P_Trfase"/>
</dbReference>
<keyword evidence="3" id="KW-1185">Reference proteome</keyword>
<dbReference type="EMBL" id="VOHS01000031">
    <property type="protein sequence ID" value="TWV96897.1"/>
    <property type="molecule type" value="Genomic_DNA"/>
</dbReference>
<proteinExistence type="predicted"/>
<dbReference type="PANTHER" id="PTHR10151">
    <property type="entry name" value="ECTONUCLEOTIDE PYROPHOSPHATASE/PHOSPHODIESTERASE"/>
    <property type="match status" value="1"/>
</dbReference>
<dbReference type="GO" id="GO:0016787">
    <property type="term" value="F:hydrolase activity"/>
    <property type="evidence" value="ECO:0007669"/>
    <property type="project" value="UniProtKB-ARBA"/>
</dbReference>
<evidence type="ECO:0000313" key="2">
    <source>
        <dbReference type="EMBL" id="TWV96897.1"/>
    </source>
</evidence>
<sequence>MKKIYLASCLCLLLGGAAQAQQREKKVVFVIADGIPADVLEKLQTPAIDRIVDAGRYTRMHVGGDKNTYNQTPTISAVGYNSLLTGTWVNKHNVPDNDITDPNYHYYNLFRLFKTQYPAKKVAIYSSWLDNRTKLAGDGLAQAGNVHIDLHADGYELDTVHFPHDRKRDFMHAIDEKVIDEASAGIKKDAPSLSWVYLEYTDDMGHGYGDSPEFYKAVELMDKQMGRLWEAITYRQQHFKEDWMLVITTDHGRDEKTGRDHGGQSARQRSTWMVSSYKPANEYARYYEPGIVDIMPTIARYLHMDIPVGTAREIDGIPMIGKVAVANVNANFIQEQIDLKWSALQDTGKVKIWVTTTNNFKTGGTDEYKLLATVPVQDRHALINVGQLPSRFYKIVLETDANTVNTWLDLDAKSR</sequence>
<dbReference type="Pfam" id="PF01663">
    <property type="entry name" value="Phosphodiest"/>
    <property type="match status" value="1"/>
</dbReference>
<comment type="caution">
    <text evidence="2">The sequence shown here is derived from an EMBL/GenBank/DDBJ whole genome shotgun (WGS) entry which is preliminary data.</text>
</comment>
<dbReference type="OrthoDB" id="279982at2"/>
<feature type="signal peptide" evidence="1">
    <location>
        <begin position="1"/>
        <end position="20"/>
    </location>
</feature>
<evidence type="ECO:0000256" key="1">
    <source>
        <dbReference type="SAM" id="SignalP"/>
    </source>
</evidence>
<dbReference type="PANTHER" id="PTHR10151:SF120">
    <property type="entry name" value="BIS(5'-ADENOSYL)-TRIPHOSPHATASE"/>
    <property type="match status" value="1"/>
</dbReference>
<dbReference type="Proteomes" id="UP000318815">
    <property type="component" value="Unassembled WGS sequence"/>
</dbReference>
<dbReference type="InterPro" id="IPR017850">
    <property type="entry name" value="Alkaline_phosphatase_core_sf"/>
</dbReference>
<protein>
    <submittedName>
        <fullName evidence="2">Alkaline phosphatase family protein</fullName>
    </submittedName>
</protein>
<gene>
    <name evidence="2" type="ORF">FEF09_22425</name>
</gene>
<dbReference type="AlphaFoldDB" id="A0A5C6LRK2"/>
<evidence type="ECO:0000313" key="3">
    <source>
        <dbReference type="Proteomes" id="UP000318815"/>
    </source>
</evidence>
<name>A0A5C6LRK2_9BACT</name>